<feature type="region of interest" description="Disordered" evidence="1">
    <location>
        <begin position="108"/>
        <end position="148"/>
    </location>
</feature>
<feature type="region of interest" description="Disordered" evidence="1">
    <location>
        <begin position="59"/>
        <end position="88"/>
    </location>
</feature>
<evidence type="ECO:0000313" key="3">
    <source>
        <dbReference type="EMBL" id="KAF6483375.1"/>
    </source>
</evidence>
<protein>
    <recommendedName>
        <fullName evidence="2">DUF4685 domain-containing protein</fullName>
    </recommendedName>
</protein>
<sequence length="439" mass="48020">MPQHHLNPWAQQVAPKGFPREGAQRPRDLLLPPLLPCELGPAPGAGRWGGSRAFGGGAECWQGFGGESSPTEPGAGVPSPPPRLPALPTVAQRAPNRTALRSPLLPPLLLARVPRTPAPPRPGPREGEDWWSGSAREAPSSSGALREASLPSRFQEFLRQLGDEWLEQPQPLTSSESKHQRGVSEHCQRSPQCANCPLLPDLRGQSSYFQDSLKKGLLHQTPALGPLRTDHTQFPTIQKASKPHSIQAPKLKAVLTHNCSGEGVGHRRRRYPLRVRFADETLRDTALRYWERSCAFQQGVIENQPATQSTASARVFGSVKRWLESLPKALYSRVKEEPAATSPFNCPGLLIPEPQGHLSEDSSMESSSPPFMSRVATPRQRRGLKTFLGPHRILERHCGIESPWAPGAPSPVWGPPRHPRGPPSHCRASASPAWCCTQS</sequence>
<dbReference type="Proteomes" id="UP000593571">
    <property type="component" value="Unassembled WGS sequence"/>
</dbReference>
<dbReference type="PANTHER" id="PTHR36865">
    <property type="entry name" value="RIKEN CDNA 1700001O22 GENE"/>
    <property type="match status" value="1"/>
</dbReference>
<reference evidence="3 4" key="1">
    <citation type="journal article" date="2020" name="Nature">
        <title>Six reference-quality genomes reveal evolution of bat adaptations.</title>
        <authorList>
            <person name="Jebb D."/>
            <person name="Huang Z."/>
            <person name="Pippel M."/>
            <person name="Hughes G.M."/>
            <person name="Lavrichenko K."/>
            <person name="Devanna P."/>
            <person name="Winkler S."/>
            <person name="Jermiin L.S."/>
            <person name="Skirmuntt E.C."/>
            <person name="Katzourakis A."/>
            <person name="Burkitt-Gray L."/>
            <person name="Ray D.A."/>
            <person name="Sullivan K.A.M."/>
            <person name="Roscito J.G."/>
            <person name="Kirilenko B.M."/>
            <person name="Davalos L.M."/>
            <person name="Corthals A.P."/>
            <person name="Power M.L."/>
            <person name="Jones G."/>
            <person name="Ransome R.D."/>
            <person name="Dechmann D.K.N."/>
            <person name="Locatelli A.G."/>
            <person name="Puechmaille S.J."/>
            <person name="Fedrigo O."/>
            <person name="Jarvis E.D."/>
            <person name="Hiller M."/>
            <person name="Vernes S.C."/>
            <person name="Myers E.W."/>
            <person name="Teeling E.C."/>
        </authorList>
    </citation>
    <scope>NUCLEOTIDE SEQUENCE [LARGE SCALE GENOMIC DNA]</scope>
    <source>
        <strain evidence="3">MRouAeg1</strain>
        <tissue evidence="3">Muscle</tissue>
    </source>
</reference>
<dbReference type="InterPro" id="IPR032756">
    <property type="entry name" value="DUF4685"/>
</dbReference>
<dbReference type="PANTHER" id="PTHR36865:SF1">
    <property type="entry name" value="RIKEN CDNA 1700001O22 GENE"/>
    <property type="match status" value="1"/>
</dbReference>
<evidence type="ECO:0000259" key="2">
    <source>
        <dbReference type="Pfam" id="PF15737"/>
    </source>
</evidence>
<dbReference type="EMBL" id="JACASE010000003">
    <property type="protein sequence ID" value="KAF6483375.1"/>
    <property type="molecule type" value="Genomic_DNA"/>
</dbReference>
<evidence type="ECO:0000313" key="4">
    <source>
        <dbReference type="Proteomes" id="UP000593571"/>
    </source>
</evidence>
<name>A0A7J8IGS1_ROUAE</name>
<organism evidence="3 4">
    <name type="scientific">Rousettus aegyptiacus</name>
    <name type="common">Egyptian fruit bat</name>
    <name type="synonym">Pteropus aegyptiacus</name>
    <dbReference type="NCBI Taxonomy" id="9407"/>
    <lineage>
        <taxon>Eukaryota</taxon>
        <taxon>Metazoa</taxon>
        <taxon>Chordata</taxon>
        <taxon>Craniata</taxon>
        <taxon>Vertebrata</taxon>
        <taxon>Euteleostomi</taxon>
        <taxon>Mammalia</taxon>
        <taxon>Eutheria</taxon>
        <taxon>Laurasiatheria</taxon>
        <taxon>Chiroptera</taxon>
        <taxon>Yinpterochiroptera</taxon>
        <taxon>Pteropodoidea</taxon>
        <taxon>Pteropodidae</taxon>
        <taxon>Rousettinae</taxon>
        <taxon>Rousettus</taxon>
    </lineage>
</organism>
<feature type="domain" description="DUF4685" evidence="2">
    <location>
        <begin position="197"/>
        <end position="303"/>
    </location>
</feature>
<evidence type="ECO:0000256" key="1">
    <source>
        <dbReference type="SAM" id="MobiDB-lite"/>
    </source>
</evidence>
<accession>A0A7J8IGS1</accession>
<feature type="compositionally biased region" description="Basic and acidic residues" evidence="1">
    <location>
        <begin position="18"/>
        <end position="28"/>
    </location>
</feature>
<gene>
    <name evidence="3" type="ORF">HJG63_001945</name>
</gene>
<feature type="region of interest" description="Disordered" evidence="1">
    <location>
        <begin position="409"/>
        <end position="430"/>
    </location>
</feature>
<comment type="caution">
    <text evidence="3">The sequence shown here is derived from an EMBL/GenBank/DDBJ whole genome shotgun (WGS) entry which is preliminary data.</text>
</comment>
<keyword evidence="4" id="KW-1185">Reference proteome</keyword>
<feature type="region of interest" description="Disordered" evidence="1">
    <location>
        <begin position="1"/>
        <end position="29"/>
    </location>
</feature>
<feature type="region of interest" description="Disordered" evidence="1">
    <location>
        <begin position="355"/>
        <end position="378"/>
    </location>
</feature>
<dbReference type="OrthoDB" id="9837695at2759"/>
<proteinExistence type="predicted"/>
<dbReference type="AlphaFoldDB" id="A0A7J8IGS1"/>
<feature type="compositionally biased region" description="Low complexity" evidence="1">
    <location>
        <begin position="364"/>
        <end position="373"/>
    </location>
</feature>
<dbReference type="Pfam" id="PF15737">
    <property type="entry name" value="DUF4685"/>
    <property type="match status" value="1"/>
</dbReference>